<sequence>MTGHSHSHSHGAATATGAHRRRLVIVLCITLGVMALEVVGAVVSGSLALLADAGHMLTDATGIGIALFASWLATRPASPTRTFGWQRAEILAALTNALILGTVAVLAIVEGVSRFRSPDPEIQAGLMIGVAVVGLVANAVGLRLLSAGQAESLNVRGAYLEVLGDLLGSVAVIVAGILVAVGFTGADGLASVAIGLMILPRAFMLLREVAAVLLESTPAGVDLEKVRTHMEGIPGVVGVHDLHAWTITSGVPVMSAHVVVEEGLIARGGGTEVLLRLKECLGGHFDVDHCTFQIEPPEMQETESSVHH</sequence>
<dbReference type="InterPro" id="IPR050681">
    <property type="entry name" value="CDF/SLC30A"/>
</dbReference>
<keyword evidence="5 8" id="KW-1133">Transmembrane helix</keyword>
<keyword evidence="12" id="KW-1185">Reference proteome</keyword>
<dbReference type="InterPro" id="IPR027469">
    <property type="entry name" value="Cation_efflux_TMD_sf"/>
</dbReference>
<keyword evidence="6" id="KW-0406">Ion transport</keyword>
<evidence type="ECO:0000256" key="1">
    <source>
        <dbReference type="ARBA" id="ARBA00004141"/>
    </source>
</evidence>
<accession>A0A9D5U9S1</accession>
<dbReference type="EMBL" id="JACSPN010000016">
    <property type="protein sequence ID" value="MBE7701149.1"/>
    <property type="molecule type" value="Genomic_DNA"/>
</dbReference>
<dbReference type="Proteomes" id="UP000822993">
    <property type="component" value="Unassembled WGS sequence"/>
</dbReference>
<keyword evidence="7 8" id="KW-0472">Membrane</keyword>
<evidence type="ECO:0000256" key="5">
    <source>
        <dbReference type="ARBA" id="ARBA00022989"/>
    </source>
</evidence>
<feature type="transmembrane region" description="Helical" evidence="8">
    <location>
        <begin position="23"/>
        <end position="48"/>
    </location>
</feature>
<feature type="domain" description="Cation efflux protein transmembrane" evidence="9">
    <location>
        <begin position="23"/>
        <end position="214"/>
    </location>
</feature>
<keyword evidence="4 8" id="KW-0812">Transmembrane</keyword>
<dbReference type="Pfam" id="PF16916">
    <property type="entry name" value="ZT_dimer"/>
    <property type="match status" value="1"/>
</dbReference>
<dbReference type="RefSeq" id="WP_193720404.1">
    <property type="nucleotide sequence ID" value="NZ_JACSPN010000016.1"/>
</dbReference>
<gene>
    <name evidence="11" type="ORF">H9623_12655</name>
</gene>
<feature type="transmembrane region" description="Helical" evidence="8">
    <location>
        <begin position="90"/>
        <end position="112"/>
    </location>
</feature>
<dbReference type="GO" id="GO:0005886">
    <property type="term" value="C:plasma membrane"/>
    <property type="evidence" value="ECO:0007669"/>
    <property type="project" value="TreeGrafter"/>
</dbReference>
<dbReference type="GO" id="GO:0005385">
    <property type="term" value="F:zinc ion transmembrane transporter activity"/>
    <property type="evidence" value="ECO:0007669"/>
    <property type="project" value="TreeGrafter"/>
</dbReference>
<feature type="domain" description="Cation efflux protein cytoplasmic" evidence="10">
    <location>
        <begin position="219"/>
        <end position="296"/>
    </location>
</feature>
<dbReference type="InterPro" id="IPR036837">
    <property type="entry name" value="Cation_efflux_CTD_sf"/>
</dbReference>
<dbReference type="InterPro" id="IPR027470">
    <property type="entry name" value="Cation_efflux_CTD"/>
</dbReference>
<proteinExistence type="inferred from homology"/>
<comment type="subcellular location">
    <subcellularLocation>
        <location evidence="1">Membrane</location>
        <topology evidence="1">Multi-pass membrane protein</topology>
    </subcellularLocation>
</comment>
<dbReference type="InterPro" id="IPR002524">
    <property type="entry name" value="Cation_efflux"/>
</dbReference>
<evidence type="ECO:0000256" key="7">
    <source>
        <dbReference type="ARBA" id="ARBA00023136"/>
    </source>
</evidence>
<organism evidence="11 12">
    <name type="scientific">Oerskovia douganii</name>
    <dbReference type="NCBI Taxonomy" id="2762210"/>
    <lineage>
        <taxon>Bacteria</taxon>
        <taxon>Bacillati</taxon>
        <taxon>Actinomycetota</taxon>
        <taxon>Actinomycetes</taxon>
        <taxon>Micrococcales</taxon>
        <taxon>Cellulomonadaceae</taxon>
        <taxon>Oerskovia</taxon>
    </lineage>
</organism>
<dbReference type="AlphaFoldDB" id="A0A9D5U9S1"/>
<evidence type="ECO:0000313" key="11">
    <source>
        <dbReference type="EMBL" id="MBE7701149.1"/>
    </source>
</evidence>
<dbReference type="PANTHER" id="PTHR11562:SF17">
    <property type="entry name" value="RE54080P-RELATED"/>
    <property type="match status" value="1"/>
</dbReference>
<dbReference type="SUPFAM" id="SSF161111">
    <property type="entry name" value="Cation efflux protein transmembrane domain-like"/>
    <property type="match status" value="1"/>
</dbReference>
<dbReference type="SUPFAM" id="SSF160240">
    <property type="entry name" value="Cation efflux protein cytoplasmic domain-like"/>
    <property type="match status" value="1"/>
</dbReference>
<name>A0A9D5U9S1_9CELL</name>
<dbReference type="Pfam" id="PF01545">
    <property type="entry name" value="Cation_efflux"/>
    <property type="match status" value="1"/>
</dbReference>
<protein>
    <submittedName>
        <fullName evidence="11">Cation transporter</fullName>
    </submittedName>
</protein>
<dbReference type="Gene3D" id="1.20.1510.10">
    <property type="entry name" value="Cation efflux protein transmembrane domain"/>
    <property type="match status" value="1"/>
</dbReference>
<reference evidence="11 12" key="1">
    <citation type="submission" date="2020-08" db="EMBL/GenBank/DDBJ databases">
        <title>A Genomic Blueprint of the Chicken Gut Microbiome.</title>
        <authorList>
            <person name="Gilroy R."/>
            <person name="Ravi A."/>
            <person name="Getino M."/>
            <person name="Pursley I."/>
            <person name="Horton D.L."/>
            <person name="Alikhan N.-F."/>
            <person name="Baker D."/>
            <person name="Gharbi K."/>
            <person name="Hall N."/>
            <person name="Watson M."/>
            <person name="Adriaenssens E.M."/>
            <person name="Foster-Nyarko E."/>
            <person name="Jarju S."/>
            <person name="Secka A."/>
            <person name="Antonio M."/>
            <person name="Oren A."/>
            <person name="Chaudhuri R."/>
            <person name="La Ragione R.M."/>
            <person name="Hildebrand F."/>
            <person name="Pallen M.J."/>
        </authorList>
    </citation>
    <scope>NUCLEOTIDE SEQUENCE [LARGE SCALE GENOMIC DNA]</scope>
    <source>
        <strain evidence="11 12">Sa1BUA8</strain>
    </source>
</reference>
<evidence type="ECO:0000259" key="9">
    <source>
        <dbReference type="Pfam" id="PF01545"/>
    </source>
</evidence>
<comment type="similarity">
    <text evidence="2">Belongs to the cation diffusion facilitator (CDF) transporter (TC 2.A.4) family. SLC30A subfamily.</text>
</comment>
<feature type="transmembrane region" description="Helical" evidence="8">
    <location>
        <begin position="158"/>
        <end position="183"/>
    </location>
</feature>
<keyword evidence="3" id="KW-0813">Transport</keyword>
<comment type="caution">
    <text evidence="11">The sequence shown here is derived from an EMBL/GenBank/DDBJ whole genome shotgun (WGS) entry which is preliminary data.</text>
</comment>
<evidence type="ECO:0000256" key="2">
    <source>
        <dbReference type="ARBA" id="ARBA00008873"/>
    </source>
</evidence>
<feature type="transmembrane region" description="Helical" evidence="8">
    <location>
        <begin position="124"/>
        <end position="146"/>
    </location>
</feature>
<dbReference type="InterPro" id="IPR058533">
    <property type="entry name" value="Cation_efflux_TM"/>
</dbReference>
<dbReference type="PANTHER" id="PTHR11562">
    <property type="entry name" value="CATION EFFLUX PROTEIN/ ZINC TRANSPORTER"/>
    <property type="match status" value="1"/>
</dbReference>
<evidence type="ECO:0000256" key="3">
    <source>
        <dbReference type="ARBA" id="ARBA00022448"/>
    </source>
</evidence>
<dbReference type="NCBIfam" id="TIGR01297">
    <property type="entry name" value="CDF"/>
    <property type="match status" value="1"/>
</dbReference>
<evidence type="ECO:0000259" key="10">
    <source>
        <dbReference type="Pfam" id="PF16916"/>
    </source>
</evidence>
<evidence type="ECO:0000313" key="12">
    <source>
        <dbReference type="Proteomes" id="UP000822993"/>
    </source>
</evidence>
<evidence type="ECO:0000256" key="6">
    <source>
        <dbReference type="ARBA" id="ARBA00023065"/>
    </source>
</evidence>
<evidence type="ECO:0000256" key="4">
    <source>
        <dbReference type="ARBA" id="ARBA00022692"/>
    </source>
</evidence>
<evidence type="ECO:0000256" key="8">
    <source>
        <dbReference type="SAM" id="Phobius"/>
    </source>
</evidence>
<feature type="transmembrane region" description="Helical" evidence="8">
    <location>
        <begin position="60"/>
        <end position="78"/>
    </location>
</feature>